<evidence type="ECO:0000313" key="7">
    <source>
        <dbReference type="EMBL" id="CAB4783690.1"/>
    </source>
</evidence>
<feature type="transmembrane region" description="Helical" evidence="5">
    <location>
        <begin position="157"/>
        <end position="175"/>
    </location>
</feature>
<evidence type="ECO:0000256" key="3">
    <source>
        <dbReference type="ARBA" id="ARBA00022989"/>
    </source>
</evidence>
<evidence type="ECO:0000256" key="4">
    <source>
        <dbReference type="ARBA" id="ARBA00023136"/>
    </source>
</evidence>
<dbReference type="PANTHER" id="PTHR33514:SF15">
    <property type="entry name" value="COBALT TRANSPORT PROTEIN"/>
    <property type="match status" value="1"/>
</dbReference>
<evidence type="ECO:0000256" key="2">
    <source>
        <dbReference type="ARBA" id="ARBA00022692"/>
    </source>
</evidence>
<dbReference type="PANTHER" id="PTHR33514">
    <property type="entry name" value="PROTEIN ABCI12, CHLOROPLASTIC"/>
    <property type="match status" value="1"/>
</dbReference>
<dbReference type="Pfam" id="PF02361">
    <property type="entry name" value="CbiQ"/>
    <property type="match status" value="1"/>
</dbReference>
<accession>A0A6J6WGH1</accession>
<dbReference type="EMBL" id="CAEZXW010000042">
    <property type="protein sequence ID" value="CAB4704241.1"/>
    <property type="molecule type" value="Genomic_DNA"/>
</dbReference>
<keyword evidence="3 5" id="KW-1133">Transmembrane helix</keyword>
<dbReference type="InterPro" id="IPR003339">
    <property type="entry name" value="ABC/ECF_trnsptr_transmembrane"/>
</dbReference>
<feature type="transmembrane region" description="Helical" evidence="5">
    <location>
        <begin position="35"/>
        <end position="51"/>
    </location>
</feature>
<organism evidence="7">
    <name type="scientific">freshwater metagenome</name>
    <dbReference type="NCBI Taxonomy" id="449393"/>
    <lineage>
        <taxon>unclassified sequences</taxon>
        <taxon>metagenomes</taxon>
        <taxon>ecological metagenomes</taxon>
    </lineage>
</organism>
<feature type="transmembrane region" description="Helical" evidence="5">
    <location>
        <begin position="318"/>
        <end position="337"/>
    </location>
</feature>
<dbReference type="EMBL" id="CAFBQF010000001">
    <property type="protein sequence ID" value="CAB5043714.1"/>
    <property type="molecule type" value="Genomic_DNA"/>
</dbReference>
<proteinExistence type="predicted"/>
<reference evidence="7" key="1">
    <citation type="submission" date="2020-05" db="EMBL/GenBank/DDBJ databases">
        <authorList>
            <person name="Chiriac C."/>
            <person name="Salcher M."/>
            <person name="Ghai R."/>
            <person name="Kavagutti S V."/>
        </authorList>
    </citation>
    <scope>NUCLEOTIDE SEQUENCE</scope>
</reference>
<name>A0A6J6WGH1_9ZZZZ</name>
<gene>
    <name evidence="6" type="ORF">UFOPK2593_00797</name>
    <name evidence="7" type="ORF">UFOPK2894_01367</name>
    <name evidence="8" type="ORF">UFOPK4295_00014</name>
</gene>
<sequence>MKHATARSSTRIHPLAWWGWAIALTFAASAAANTWTLAAIAAGVVVVALTCRSDGPWRHSINYAIYLAATLLVIRLVIAILFGAKIPGHVLFTMPSTHLPQWLSGISVGGPVTSEKILLILREGAKLATLVIIFGAASSLTQPKELLKSLPRALHEAGVIVVVSTTFLPQIVASIKRIRTAQRLRGSRGSRGLSLTRVLIPVIEDALTKSLDLAAAMESRGYGQTQEKHGRRVSALMLLLGLLGIVAGIYLLLIPTSFINFPWAVLAVAAAISVIGLWLSGKNLRLTVYRPIKWNLEAITLPILGVSVAAAAGTLLHTNAALVSILLLVCAPVLYLGRQS</sequence>
<dbReference type="GO" id="GO:0005886">
    <property type="term" value="C:plasma membrane"/>
    <property type="evidence" value="ECO:0007669"/>
    <property type="project" value="UniProtKB-ARBA"/>
</dbReference>
<dbReference type="CDD" id="cd16914">
    <property type="entry name" value="EcfT"/>
    <property type="match status" value="1"/>
</dbReference>
<feature type="transmembrane region" description="Helical" evidence="5">
    <location>
        <begin position="63"/>
        <end position="84"/>
    </location>
</feature>
<dbReference type="EMBL" id="CAEZZQ010000108">
    <property type="protein sequence ID" value="CAB4783690.1"/>
    <property type="molecule type" value="Genomic_DNA"/>
</dbReference>
<keyword evidence="2 5" id="KW-0812">Transmembrane</keyword>
<comment type="subcellular location">
    <subcellularLocation>
        <location evidence="1">Membrane</location>
        <topology evidence="1">Multi-pass membrane protein</topology>
    </subcellularLocation>
</comment>
<feature type="transmembrane region" description="Helical" evidence="5">
    <location>
        <begin position="235"/>
        <end position="255"/>
    </location>
</feature>
<feature type="transmembrane region" description="Helical" evidence="5">
    <location>
        <begin position="261"/>
        <end position="280"/>
    </location>
</feature>
<protein>
    <submittedName>
        <fullName evidence="7">Unannotated protein</fullName>
    </submittedName>
</protein>
<keyword evidence="4 5" id="KW-0472">Membrane</keyword>
<dbReference type="AlphaFoldDB" id="A0A6J6WGH1"/>
<evidence type="ECO:0000256" key="5">
    <source>
        <dbReference type="SAM" id="Phobius"/>
    </source>
</evidence>
<evidence type="ECO:0000313" key="8">
    <source>
        <dbReference type="EMBL" id="CAB5043714.1"/>
    </source>
</evidence>
<feature type="transmembrane region" description="Helical" evidence="5">
    <location>
        <begin position="292"/>
        <end position="312"/>
    </location>
</feature>
<evidence type="ECO:0000313" key="6">
    <source>
        <dbReference type="EMBL" id="CAB4704241.1"/>
    </source>
</evidence>
<evidence type="ECO:0000256" key="1">
    <source>
        <dbReference type="ARBA" id="ARBA00004141"/>
    </source>
</evidence>